<comment type="caution">
    <text evidence="2">The sequence shown here is derived from an EMBL/GenBank/DDBJ whole genome shotgun (WGS) entry which is preliminary data.</text>
</comment>
<dbReference type="Proteomes" id="UP000315471">
    <property type="component" value="Unassembled WGS sequence"/>
</dbReference>
<feature type="chain" id="PRO_5022682168" description="PEP-CTERM protein-sorting domain-containing protein" evidence="1">
    <location>
        <begin position="26"/>
        <end position="294"/>
    </location>
</feature>
<evidence type="ECO:0000256" key="1">
    <source>
        <dbReference type="SAM" id="SignalP"/>
    </source>
</evidence>
<dbReference type="AlphaFoldDB" id="A0A5C6DG95"/>
<evidence type="ECO:0000313" key="3">
    <source>
        <dbReference type="Proteomes" id="UP000315471"/>
    </source>
</evidence>
<dbReference type="Pfam" id="PF14717">
    <property type="entry name" value="DUF4465"/>
    <property type="match status" value="1"/>
</dbReference>
<evidence type="ECO:0000313" key="2">
    <source>
        <dbReference type="EMBL" id="TWU35748.1"/>
    </source>
</evidence>
<keyword evidence="3" id="KW-1185">Reference proteome</keyword>
<organism evidence="2 3">
    <name type="scientific">Novipirellula aureliae</name>
    <dbReference type="NCBI Taxonomy" id="2527966"/>
    <lineage>
        <taxon>Bacteria</taxon>
        <taxon>Pseudomonadati</taxon>
        <taxon>Planctomycetota</taxon>
        <taxon>Planctomycetia</taxon>
        <taxon>Pirellulales</taxon>
        <taxon>Pirellulaceae</taxon>
        <taxon>Novipirellula</taxon>
    </lineage>
</organism>
<protein>
    <recommendedName>
        <fullName evidence="4">PEP-CTERM protein-sorting domain-containing protein</fullName>
    </recommendedName>
</protein>
<dbReference type="EMBL" id="SJPY01000009">
    <property type="protein sequence ID" value="TWU35748.1"/>
    <property type="molecule type" value="Genomic_DNA"/>
</dbReference>
<keyword evidence="1" id="KW-0732">Signal</keyword>
<sequence precursor="true">MFRCFMLFALLATIFSQSGSSRCWAALVVDFESVSLGPAGVLNGPAAGGVEVPGPYGGMETVGVLDVDGVGFSNRYYNTYGSWSGFAISNRTDTTTAGFTNEFSSFAGQGAEGSSQFAIGFGYRDDVPTSVAELMSLPSIYLPGDAQVQSVSVTNTTYAALSMLNGDGFAKKFGGSSGNDPDYFKLSVFGIDENQQVLANPVDIFLADYRGSDNANDVVLDSWSQLDLSSLSSARSLHFNLASSDTGTWGMNTPGYFAIDNLSMTTAVPEPSCVAVWMGLAAVGWGRRRRRSIG</sequence>
<name>A0A5C6DG95_9BACT</name>
<gene>
    <name evidence="2" type="ORF">Q31b_51830</name>
</gene>
<accession>A0A5C6DG95</accession>
<dbReference type="InterPro" id="IPR027828">
    <property type="entry name" value="DUF4465"/>
</dbReference>
<reference evidence="2 3" key="1">
    <citation type="submission" date="2019-02" db="EMBL/GenBank/DDBJ databases">
        <title>Deep-cultivation of Planctomycetes and their phenomic and genomic characterization uncovers novel biology.</title>
        <authorList>
            <person name="Wiegand S."/>
            <person name="Jogler M."/>
            <person name="Boedeker C."/>
            <person name="Pinto D."/>
            <person name="Vollmers J."/>
            <person name="Rivas-Marin E."/>
            <person name="Kohn T."/>
            <person name="Peeters S.H."/>
            <person name="Heuer A."/>
            <person name="Rast P."/>
            <person name="Oberbeckmann S."/>
            <person name="Bunk B."/>
            <person name="Jeske O."/>
            <person name="Meyerdierks A."/>
            <person name="Storesund J.E."/>
            <person name="Kallscheuer N."/>
            <person name="Luecker S."/>
            <person name="Lage O.M."/>
            <person name="Pohl T."/>
            <person name="Merkel B.J."/>
            <person name="Hornburger P."/>
            <person name="Mueller R.-W."/>
            <person name="Bruemmer F."/>
            <person name="Labrenz M."/>
            <person name="Spormann A.M."/>
            <person name="Op Den Camp H."/>
            <person name="Overmann J."/>
            <person name="Amann R."/>
            <person name="Jetten M.S.M."/>
            <person name="Mascher T."/>
            <person name="Medema M.H."/>
            <person name="Devos D.P."/>
            <person name="Kaster A.-K."/>
            <person name="Ovreas L."/>
            <person name="Rohde M."/>
            <person name="Galperin M.Y."/>
            <person name="Jogler C."/>
        </authorList>
    </citation>
    <scope>NUCLEOTIDE SEQUENCE [LARGE SCALE GENOMIC DNA]</scope>
    <source>
        <strain evidence="2 3">Q31b</strain>
    </source>
</reference>
<evidence type="ECO:0008006" key="4">
    <source>
        <dbReference type="Google" id="ProtNLM"/>
    </source>
</evidence>
<dbReference type="Gene3D" id="2.60.120.1350">
    <property type="entry name" value="Protein of unknown function DUF4465"/>
    <property type="match status" value="1"/>
</dbReference>
<proteinExistence type="predicted"/>
<feature type="signal peptide" evidence="1">
    <location>
        <begin position="1"/>
        <end position="25"/>
    </location>
</feature>
<dbReference type="RefSeq" id="WP_231617822.1">
    <property type="nucleotide sequence ID" value="NZ_SJPY01000009.1"/>
</dbReference>